<dbReference type="EMBL" id="LT906462">
    <property type="protein sequence ID" value="SNV71281.1"/>
    <property type="molecule type" value="Genomic_DNA"/>
</dbReference>
<sequence length="400" mass="44297">MKNILLAVTGGIAAYKAIDLTSKLTQSGYDVRVMLTENAQQFVTPLAFQAISRNHVYTDTFDEKNVSEIQHITLADWADAVVVAPATANTISKLANGLADNMVTSTLLATTAPVFIAPAMNVHMLEHPSIVDNMSRLRSYGYKFIAPGEGYLACGYVAKGRMEEPFTILSIIDDYFKEQLNPKTFALQGKNILITAGPTVEKIDAVRYFTNRSSGKMGYALAEAARDLGANVTLVSGETNLSRPLGVEFIQVMSAEEMFNAVKSHMQEMDIIIKAAAVADYTPKTVLNNKMKKQDGNLTLEFERTTDILKYLGEHKEHQYLVGFAAETDNVEEYAMGKLRKKNADVIIANHVANSAIGFKSNDNEVEMFFKNGDRVLLNKESKKKIAFKILHEITSRWES</sequence>
<dbReference type="SUPFAM" id="SSF52507">
    <property type="entry name" value="Homo-oligomeric flavin-containing Cys decarboxylases, HFCD"/>
    <property type="match status" value="1"/>
</dbReference>
<proteinExistence type="inferred from homology"/>
<comment type="function">
    <text evidence="4">Catalyzes two steps in the biosynthesis of coenzyme A. In the first step cysteine is conjugated to 4'-phosphopantothenate to form 4-phosphopantothenoylcysteine, in the latter compound is decarboxylated to form 4'-phosphopantotheine.</text>
</comment>
<keyword evidence="1 3" id="KW-0210">Decarboxylase</keyword>
<comment type="caution">
    <text evidence="3">Lacks conserved residue(s) required for the propagation of feature annotation.</text>
</comment>
<feature type="domain" description="DNA/pantothenate metabolism flavoprotein C-terminal" evidence="6">
    <location>
        <begin position="187"/>
        <end position="395"/>
    </location>
</feature>
<dbReference type="Gene3D" id="3.40.50.1950">
    <property type="entry name" value="Flavin prenyltransferase-like"/>
    <property type="match status" value="1"/>
</dbReference>
<comment type="pathway">
    <text evidence="3 4">Cofactor biosynthesis; coenzyme A biosynthesis; CoA from (R)-pantothenate: step 2/5.</text>
</comment>
<keyword evidence="2 3" id="KW-0456">Lyase</keyword>
<accession>A0A239ZIV7</accession>
<comment type="pathway">
    <text evidence="3 4">Cofactor biosynthesis; coenzyme A biosynthesis; CoA from (R)-pantothenate: step 3/5.</text>
</comment>
<dbReference type="AlphaFoldDB" id="A0A239ZIV7"/>
<dbReference type="GO" id="GO:0015937">
    <property type="term" value="P:coenzyme A biosynthetic process"/>
    <property type="evidence" value="ECO:0007669"/>
    <property type="project" value="UniProtKB-UniRule"/>
</dbReference>
<comment type="catalytic activity">
    <reaction evidence="3 4">
        <text>N-[(R)-4-phosphopantothenoyl]-L-cysteine + H(+) = (R)-4'-phosphopantetheine + CO2</text>
        <dbReference type="Rhea" id="RHEA:16793"/>
        <dbReference type="ChEBI" id="CHEBI:15378"/>
        <dbReference type="ChEBI" id="CHEBI:16526"/>
        <dbReference type="ChEBI" id="CHEBI:59458"/>
        <dbReference type="ChEBI" id="CHEBI:61723"/>
        <dbReference type="EC" id="4.1.1.36"/>
    </reaction>
</comment>
<dbReference type="InterPro" id="IPR005252">
    <property type="entry name" value="CoaBC"/>
</dbReference>
<comment type="cofactor">
    <cofactor evidence="3">
        <name>Mg(2+)</name>
        <dbReference type="ChEBI" id="CHEBI:18420"/>
    </cofactor>
</comment>
<evidence type="ECO:0000313" key="8">
    <source>
        <dbReference type="Proteomes" id="UP000242084"/>
    </source>
</evidence>
<evidence type="ECO:0000256" key="4">
    <source>
        <dbReference type="RuleBase" id="RU364078"/>
    </source>
</evidence>
<gene>
    <name evidence="3 7" type="primary">coaBC</name>
    <name evidence="7" type="ORF">SAMEA4384403_01619</name>
</gene>
<dbReference type="InterPro" id="IPR036551">
    <property type="entry name" value="Flavin_trans-like"/>
</dbReference>
<evidence type="ECO:0000259" key="6">
    <source>
        <dbReference type="Pfam" id="PF04127"/>
    </source>
</evidence>
<evidence type="ECO:0000256" key="2">
    <source>
        <dbReference type="ARBA" id="ARBA00023239"/>
    </source>
</evidence>
<dbReference type="KEGG" id="sste:SAMEA4384403_1619"/>
<comment type="cofactor">
    <cofactor evidence="3">
        <name>FMN</name>
        <dbReference type="ChEBI" id="CHEBI:58210"/>
    </cofactor>
    <text evidence="3">Binds 1 FMN per subunit.</text>
</comment>
<dbReference type="EC" id="6.3.2.5" evidence="3"/>
<dbReference type="GO" id="GO:0071513">
    <property type="term" value="C:phosphopantothenoylcysteine decarboxylase complex"/>
    <property type="evidence" value="ECO:0007669"/>
    <property type="project" value="TreeGrafter"/>
</dbReference>
<dbReference type="GO" id="GO:0004633">
    <property type="term" value="F:phosphopantothenoylcysteine decarboxylase activity"/>
    <property type="evidence" value="ECO:0007669"/>
    <property type="project" value="UniProtKB-UniRule"/>
</dbReference>
<dbReference type="EC" id="4.1.1.36" evidence="3"/>
<feature type="domain" description="Flavoprotein" evidence="5">
    <location>
        <begin position="2"/>
        <end position="170"/>
    </location>
</feature>
<comment type="function">
    <text evidence="3">Catalyzes two sequential steps in the biosynthesis of coenzyme A. In the first step cysteine is conjugated to 4'-phosphopantothenate to form 4-phosphopantothenoylcysteine. In the second step the latter compound is decarboxylated to form 4'-phosphopantotheine.</text>
</comment>
<dbReference type="PANTHER" id="PTHR14359:SF6">
    <property type="entry name" value="PHOSPHOPANTOTHENOYLCYSTEINE DECARBOXYLASE"/>
    <property type="match status" value="1"/>
</dbReference>
<dbReference type="UniPathway" id="UPA00241">
    <property type="reaction ID" value="UER00353"/>
</dbReference>
<dbReference type="GO" id="GO:0004632">
    <property type="term" value="F:phosphopantothenate--cysteine ligase activity"/>
    <property type="evidence" value="ECO:0007669"/>
    <property type="project" value="UniProtKB-UniRule"/>
</dbReference>
<evidence type="ECO:0000256" key="1">
    <source>
        <dbReference type="ARBA" id="ARBA00022793"/>
    </source>
</evidence>
<dbReference type="Proteomes" id="UP000242084">
    <property type="component" value="Chromosome 1"/>
</dbReference>
<comment type="catalytic activity">
    <reaction evidence="3 4">
        <text>(R)-4'-phosphopantothenate + L-cysteine + CTP = N-[(R)-4-phosphopantothenoyl]-L-cysteine + CMP + diphosphate + H(+)</text>
        <dbReference type="Rhea" id="RHEA:19397"/>
        <dbReference type="ChEBI" id="CHEBI:10986"/>
        <dbReference type="ChEBI" id="CHEBI:15378"/>
        <dbReference type="ChEBI" id="CHEBI:33019"/>
        <dbReference type="ChEBI" id="CHEBI:35235"/>
        <dbReference type="ChEBI" id="CHEBI:37563"/>
        <dbReference type="ChEBI" id="CHEBI:59458"/>
        <dbReference type="ChEBI" id="CHEBI:60377"/>
        <dbReference type="EC" id="6.3.2.5"/>
    </reaction>
</comment>
<keyword evidence="8" id="KW-1185">Reference proteome</keyword>
<keyword evidence="3 4" id="KW-0285">Flavoprotein</keyword>
<dbReference type="InterPro" id="IPR003382">
    <property type="entry name" value="Flavoprotein"/>
</dbReference>
<evidence type="ECO:0000313" key="7">
    <source>
        <dbReference type="EMBL" id="SNV71281.1"/>
    </source>
</evidence>
<dbReference type="GO" id="GO:0015941">
    <property type="term" value="P:pantothenate catabolic process"/>
    <property type="evidence" value="ECO:0007669"/>
    <property type="project" value="InterPro"/>
</dbReference>
<dbReference type="RefSeq" id="WP_095088453.1">
    <property type="nucleotide sequence ID" value="NZ_BMDM01000004.1"/>
</dbReference>
<dbReference type="GO" id="GO:0046872">
    <property type="term" value="F:metal ion binding"/>
    <property type="evidence" value="ECO:0007669"/>
    <property type="project" value="UniProtKB-KW"/>
</dbReference>
<comment type="similarity">
    <text evidence="3 4">In the N-terminal section; belongs to the HFCD (homo-oligomeric flavin containing Cys decarboxylase) superfamily.</text>
</comment>
<evidence type="ECO:0000259" key="5">
    <source>
        <dbReference type="Pfam" id="PF02441"/>
    </source>
</evidence>
<keyword evidence="3 4" id="KW-0436">Ligase</keyword>
<keyword evidence="3" id="KW-0511">Multifunctional enzyme</keyword>
<dbReference type="HAMAP" id="MF_02225">
    <property type="entry name" value="CoaBC"/>
    <property type="match status" value="1"/>
</dbReference>
<feature type="binding site" evidence="3">
    <location>
        <position position="290"/>
    </location>
    <ligand>
        <name>CTP</name>
        <dbReference type="ChEBI" id="CHEBI:37563"/>
    </ligand>
</feature>
<feature type="binding site" evidence="3">
    <location>
        <position position="342"/>
    </location>
    <ligand>
        <name>CTP</name>
        <dbReference type="ChEBI" id="CHEBI:37563"/>
    </ligand>
</feature>
<organism evidence="7 8">
    <name type="scientific">Mammaliicoccus stepanovicii</name>
    <dbReference type="NCBI Taxonomy" id="643214"/>
    <lineage>
        <taxon>Bacteria</taxon>
        <taxon>Bacillati</taxon>
        <taxon>Bacillota</taxon>
        <taxon>Bacilli</taxon>
        <taxon>Bacillales</taxon>
        <taxon>Staphylococcaceae</taxon>
        <taxon>Mammaliicoccus</taxon>
    </lineage>
</organism>
<evidence type="ECO:0000256" key="3">
    <source>
        <dbReference type="HAMAP-Rule" id="MF_02225"/>
    </source>
</evidence>
<dbReference type="NCBIfam" id="TIGR00521">
    <property type="entry name" value="coaBC_dfp"/>
    <property type="match status" value="1"/>
</dbReference>
<dbReference type="Pfam" id="PF04127">
    <property type="entry name" value="DFP"/>
    <property type="match status" value="1"/>
</dbReference>
<feature type="binding site" evidence="3">
    <location>
        <position position="280"/>
    </location>
    <ligand>
        <name>CTP</name>
        <dbReference type="ChEBI" id="CHEBI:37563"/>
    </ligand>
</feature>
<dbReference type="Gene3D" id="3.40.50.10300">
    <property type="entry name" value="CoaB-like"/>
    <property type="match status" value="1"/>
</dbReference>
<feature type="binding site" evidence="3">
    <location>
        <position position="338"/>
    </location>
    <ligand>
        <name>CTP</name>
        <dbReference type="ChEBI" id="CHEBI:37563"/>
    </ligand>
</feature>
<reference evidence="7 8" key="1">
    <citation type="submission" date="2017-06" db="EMBL/GenBank/DDBJ databases">
        <authorList>
            <consortium name="Pathogen Informatics"/>
        </authorList>
    </citation>
    <scope>NUCLEOTIDE SEQUENCE [LARGE SCALE GENOMIC DNA]</scope>
    <source>
        <strain evidence="7 8">NCTC13839</strain>
    </source>
</reference>
<feature type="region of interest" description="Phosphopantothenate--cysteine ligase" evidence="3">
    <location>
        <begin position="192"/>
        <end position="400"/>
    </location>
</feature>
<feature type="region of interest" description="Phosphopantothenoylcysteine decarboxylase" evidence="3">
    <location>
        <begin position="1"/>
        <end position="191"/>
    </location>
</feature>
<dbReference type="GO" id="GO:0010181">
    <property type="term" value="F:FMN binding"/>
    <property type="evidence" value="ECO:0007669"/>
    <property type="project" value="UniProtKB-UniRule"/>
</dbReference>
<protein>
    <recommendedName>
        <fullName evidence="3">Coenzyme A biosynthesis bifunctional protein CoaBC</fullName>
    </recommendedName>
    <alternativeName>
        <fullName evidence="3">DNA/pantothenate metabolism flavoprotein</fullName>
    </alternativeName>
    <alternativeName>
        <fullName evidence="3">Phosphopantothenoylcysteine synthetase/decarboxylase</fullName>
        <shortName evidence="3">PPCS-PPCDC</shortName>
    </alternativeName>
    <domain>
        <recommendedName>
            <fullName evidence="3">Phosphopantothenoylcysteine decarboxylase</fullName>
            <shortName evidence="3">PPC decarboxylase</shortName>
            <shortName evidence="3">PPC-DC</shortName>
            <ecNumber evidence="3">4.1.1.36</ecNumber>
        </recommendedName>
        <alternativeName>
            <fullName evidence="3">CoaC</fullName>
        </alternativeName>
    </domain>
    <domain>
        <recommendedName>
            <fullName evidence="3">Phosphopantothenate--cysteine ligase</fullName>
            <ecNumber evidence="3">6.3.2.5</ecNumber>
        </recommendedName>
        <alternativeName>
            <fullName evidence="3">CoaB</fullName>
        </alternativeName>
        <alternativeName>
            <fullName evidence="3">Phosphopantothenoylcysteine synthetase</fullName>
            <shortName evidence="3">PPC synthetase</shortName>
            <shortName evidence="3">PPC-S</shortName>
        </alternativeName>
    </domain>
</protein>
<dbReference type="InterPro" id="IPR007085">
    <property type="entry name" value="DNA/pantothenate-metab_flavo_C"/>
</dbReference>
<keyword evidence="3" id="KW-0479">Metal-binding</keyword>
<dbReference type="Pfam" id="PF02441">
    <property type="entry name" value="Flavoprotein"/>
    <property type="match status" value="1"/>
</dbReference>
<keyword evidence="3 4" id="KW-0288">FMN</keyword>
<feature type="binding site" evidence="3">
    <location>
        <position position="324"/>
    </location>
    <ligand>
        <name>CTP</name>
        <dbReference type="ChEBI" id="CHEBI:37563"/>
    </ligand>
</feature>
<feature type="active site" description="Proton donor" evidence="3">
    <location>
        <position position="154"/>
    </location>
</feature>
<dbReference type="InterPro" id="IPR035929">
    <property type="entry name" value="CoaB-like_sf"/>
</dbReference>
<keyword evidence="3" id="KW-0460">Magnesium</keyword>
<comment type="similarity">
    <text evidence="3 4">In the C-terminal section; belongs to the PPC synthetase family.</text>
</comment>
<dbReference type="OrthoDB" id="9802554at2"/>
<dbReference type="SUPFAM" id="SSF102645">
    <property type="entry name" value="CoaB-like"/>
    <property type="match status" value="1"/>
</dbReference>
<dbReference type="PANTHER" id="PTHR14359">
    <property type="entry name" value="HOMO-OLIGOMERIC FLAVIN CONTAINING CYS DECARBOXYLASE FAMILY"/>
    <property type="match status" value="1"/>
</dbReference>
<name>A0A239ZIV7_9STAP</name>